<reference evidence="2" key="2">
    <citation type="submission" date="2023-05" db="EMBL/GenBank/DDBJ databases">
        <authorList>
            <consortium name="Lawrence Berkeley National Laboratory"/>
            <person name="Steindorff A."/>
            <person name="Hensen N."/>
            <person name="Bonometti L."/>
            <person name="Westerberg I."/>
            <person name="Brannstrom I.O."/>
            <person name="Guillou S."/>
            <person name="Cros-Aarteil S."/>
            <person name="Calhoun S."/>
            <person name="Haridas S."/>
            <person name="Kuo A."/>
            <person name="Mondo S."/>
            <person name="Pangilinan J."/>
            <person name="Riley R."/>
            <person name="Labutti K."/>
            <person name="Andreopoulos B."/>
            <person name="Lipzen A."/>
            <person name="Chen C."/>
            <person name="Yanf M."/>
            <person name="Daum C."/>
            <person name="Ng V."/>
            <person name="Clum A."/>
            <person name="Ohm R."/>
            <person name="Martin F."/>
            <person name="Silar P."/>
            <person name="Natvig D."/>
            <person name="Lalanne C."/>
            <person name="Gautier V."/>
            <person name="Ament-Velasquez S.L."/>
            <person name="Kruys A."/>
            <person name="Hutchinson M.I."/>
            <person name="Powell A.J."/>
            <person name="Barry K."/>
            <person name="Miller A.N."/>
            <person name="Grigoriev I.V."/>
            <person name="Debuchy R."/>
            <person name="Gladieux P."/>
            <person name="Thoren M.H."/>
            <person name="Johannesson H."/>
        </authorList>
    </citation>
    <scope>NUCLEOTIDE SEQUENCE</scope>
    <source>
        <strain evidence="2">CBS 315.58</strain>
    </source>
</reference>
<keyword evidence="1" id="KW-0812">Transmembrane</keyword>
<dbReference type="GO" id="GO:0005886">
    <property type="term" value="C:plasma membrane"/>
    <property type="evidence" value="ECO:0007669"/>
    <property type="project" value="InterPro"/>
</dbReference>
<dbReference type="InterPro" id="IPR009571">
    <property type="entry name" value="SUR7/Rim9-like_fungi"/>
</dbReference>
<keyword evidence="1" id="KW-0472">Membrane</keyword>
<keyword evidence="1" id="KW-1133">Transmembrane helix</keyword>
<feature type="transmembrane region" description="Helical" evidence="1">
    <location>
        <begin position="191"/>
        <end position="214"/>
    </location>
</feature>
<evidence type="ECO:0008006" key="4">
    <source>
        <dbReference type="Google" id="ProtNLM"/>
    </source>
</evidence>
<reference evidence="2" key="1">
    <citation type="journal article" date="2023" name="Mol. Phylogenet. Evol.">
        <title>Genome-scale phylogeny and comparative genomics of the fungal order Sordariales.</title>
        <authorList>
            <person name="Hensen N."/>
            <person name="Bonometti L."/>
            <person name="Westerberg I."/>
            <person name="Brannstrom I.O."/>
            <person name="Guillou S."/>
            <person name="Cros-Aarteil S."/>
            <person name="Calhoun S."/>
            <person name="Haridas S."/>
            <person name="Kuo A."/>
            <person name="Mondo S."/>
            <person name="Pangilinan J."/>
            <person name="Riley R."/>
            <person name="LaButti K."/>
            <person name="Andreopoulos B."/>
            <person name="Lipzen A."/>
            <person name="Chen C."/>
            <person name="Yan M."/>
            <person name="Daum C."/>
            <person name="Ng V."/>
            <person name="Clum A."/>
            <person name="Steindorff A."/>
            <person name="Ohm R.A."/>
            <person name="Martin F."/>
            <person name="Silar P."/>
            <person name="Natvig D.O."/>
            <person name="Lalanne C."/>
            <person name="Gautier V."/>
            <person name="Ament-Velasquez S.L."/>
            <person name="Kruys A."/>
            <person name="Hutchinson M.I."/>
            <person name="Powell A.J."/>
            <person name="Barry K."/>
            <person name="Miller A.N."/>
            <person name="Grigoriev I.V."/>
            <person name="Debuchy R."/>
            <person name="Gladieux P."/>
            <person name="Hiltunen Thoren M."/>
            <person name="Johannesson H."/>
        </authorList>
    </citation>
    <scope>NUCLEOTIDE SEQUENCE</scope>
    <source>
        <strain evidence="2">CBS 315.58</strain>
    </source>
</reference>
<feature type="transmembrane region" description="Helical" evidence="1">
    <location>
        <begin position="234"/>
        <end position="257"/>
    </location>
</feature>
<proteinExistence type="predicted"/>
<organism evidence="2 3">
    <name type="scientific">Triangularia verruculosa</name>
    <dbReference type="NCBI Taxonomy" id="2587418"/>
    <lineage>
        <taxon>Eukaryota</taxon>
        <taxon>Fungi</taxon>
        <taxon>Dikarya</taxon>
        <taxon>Ascomycota</taxon>
        <taxon>Pezizomycotina</taxon>
        <taxon>Sordariomycetes</taxon>
        <taxon>Sordariomycetidae</taxon>
        <taxon>Sordariales</taxon>
        <taxon>Podosporaceae</taxon>
        <taxon>Triangularia</taxon>
    </lineage>
</organism>
<protein>
    <recommendedName>
        <fullName evidence="4">Integral membrane protein</fullName>
    </recommendedName>
</protein>
<dbReference type="EMBL" id="MU863898">
    <property type="protein sequence ID" value="KAK4202374.1"/>
    <property type="molecule type" value="Genomic_DNA"/>
</dbReference>
<dbReference type="AlphaFoldDB" id="A0AAN7AXB2"/>
<evidence type="ECO:0000313" key="3">
    <source>
        <dbReference type="Proteomes" id="UP001303160"/>
    </source>
</evidence>
<comment type="caution">
    <text evidence="2">The sequence shown here is derived from an EMBL/GenBank/DDBJ whole genome shotgun (WGS) entry which is preliminary data.</text>
</comment>
<gene>
    <name evidence="2" type="ORF">QBC40DRAFT_276650</name>
</gene>
<dbReference type="Proteomes" id="UP001303160">
    <property type="component" value="Unassembled WGS sequence"/>
</dbReference>
<evidence type="ECO:0000256" key="1">
    <source>
        <dbReference type="SAM" id="Phobius"/>
    </source>
</evidence>
<accession>A0AAN7AXB2</accession>
<name>A0AAN7AXB2_9PEZI</name>
<feature type="transmembrane region" description="Helical" evidence="1">
    <location>
        <begin position="157"/>
        <end position="179"/>
    </location>
</feature>
<keyword evidence="3" id="KW-1185">Reference proteome</keyword>
<dbReference type="Pfam" id="PF06687">
    <property type="entry name" value="SUR7"/>
    <property type="match status" value="1"/>
</dbReference>
<sequence length="324" mass="35614">MGSSTRSGRIPSILTLVLLAISLALLLVTPLYSLTGTNNPNSLSALQFITIDASSTSTVVNGEEEIVGLPDLYDGDRPKQIYKVYLLNYCSGVLKPGTTDQYVLDFCSGDREEIWDLFGVWQAWGVNLKKGQSQAEKDGKSQNQQPEFTWLEHGPEWLWIGYVVAIVFVGLSFLGSLTRVHRAKKGWVRKLVVGVAVVAAISSLGLAVGVQIMYGWLVSAADDDQISITAKQGIWVYVINWVAAAAALVALITRLIFMKQTHKEAMDQYTRRSNGRRVSAGNYGMPAGKYVEVKDPEAISHALISEQVDTRYEPFRGAHAPPQH</sequence>
<evidence type="ECO:0000313" key="2">
    <source>
        <dbReference type="EMBL" id="KAK4202374.1"/>
    </source>
</evidence>